<evidence type="ECO:0000259" key="1">
    <source>
        <dbReference type="Pfam" id="PF07969"/>
    </source>
</evidence>
<accession>E1JY06</accession>
<dbReference type="PANTHER" id="PTHR22642:SF2">
    <property type="entry name" value="PROTEIN LONG AFTER FAR-RED 3"/>
    <property type="match status" value="1"/>
</dbReference>
<dbReference type="EMBL" id="AECZ01000016">
    <property type="protein sequence ID" value="EFL50744.1"/>
    <property type="molecule type" value="Genomic_DNA"/>
</dbReference>
<organism evidence="2 3">
    <name type="scientific">Solidesulfovibrio fructosivorans JJ]</name>
    <dbReference type="NCBI Taxonomy" id="596151"/>
    <lineage>
        <taxon>Bacteria</taxon>
        <taxon>Pseudomonadati</taxon>
        <taxon>Thermodesulfobacteriota</taxon>
        <taxon>Desulfovibrionia</taxon>
        <taxon>Desulfovibrionales</taxon>
        <taxon>Desulfovibrionaceae</taxon>
        <taxon>Solidesulfovibrio</taxon>
    </lineage>
</organism>
<dbReference type="InterPro" id="IPR013108">
    <property type="entry name" value="Amidohydro_3"/>
</dbReference>
<keyword evidence="3" id="KW-1185">Reference proteome</keyword>
<dbReference type="OrthoDB" id="5485695at2"/>
<comment type="caution">
    <text evidence="2">The sequence shown here is derived from an EMBL/GenBank/DDBJ whole genome shotgun (WGS) entry which is preliminary data.</text>
</comment>
<dbReference type="InterPro" id="IPR011059">
    <property type="entry name" value="Metal-dep_hydrolase_composite"/>
</dbReference>
<sequence>MDRQTMPKLFTNGRIYQNADTRVANILVENDSVAAVDVNPADHQDAAVIDLAGGALYPGFCDSHVHLVEAGVGFSGVDLRGKNDPEAIATAVAAAMASHPGDAPFFGSAFSLADYDVWSLADLAKLDAATGDRVTLLADDLGHNLIANSAAMAKAGITAATPVPSGGKVITEDGKPTGMLREEAMTLAGNPLLPLFTGAAVQEGARRFMNAWAAMGYTAIVDLMGAPIGRILRPEMCREMERKGILPLRVNYNYTFFGLDDLDGGLAEMGHDTDLVRFIGNKLFIDGAYAGGQAWTTWENKEGGHGLHTVAPDDSMGKNQNINRIIARLEEVGLNCHYHIQGDKALDVTLDALAAVVAKKGKLECVHTLIHLAFPRPDQIERIASFAGKVVTTVQPGFWQAEAGLERYYGEANNASYPIKDLFGAGVATGMSTDFFVSPLELAAPTKVMNIAMVGGGASRKPLSMRELLSGFTQGSAATTGKSDVGALAPGMKADMVLYERDLYDVAPQDLAAANPKVLATWVSGRKAFDAASK</sequence>
<evidence type="ECO:0000313" key="3">
    <source>
        <dbReference type="Proteomes" id="UP000006250"/>
    </source>
</evidence>
<evidence type="ECO:0000313" key="2">
    <source>
        <dbReference type="EMBL" id="EFL50744.1"/>
    </source>
</evidence>
<dbReference type="Gene3D" id="3.10.310.70">
    <property type="match status" value="1"/>
</dbReference>
<dbReference type="RefSeq" id="WP_005994346.1">
    <property type="nucleotide sequence ID" value="NZ_AECZ01000016.1"/>
</dbReference>
<dbReference type="InterPro" id="IPR032466">
    <property type="entry name" value="Metal_Hydrolase"/>
</dbReference>
<protein>
    <submittedName>
        <fullName evidence="2">Amidohydrolase 3</fullName>
    </submittedName>
</protein>
<dbReference type="Proteomes" id="UP000006250">
    <property type="component" value="Unassembled WGS sequence"/>
</dbReference>
<dbReference type="Gene3D" id="3.20.20.140">
    <property type="entry name" value="Metal-dependent hydrolases"/>
    <property type="match status" value="1"/>
</dbReference>
<dbReference type="SUPFAM" id="SSF51556">
    <property type="entry name" value="Metallo-dependent hydrolases"/>
    <property type="match status" value="1"/>
</dbReference>
<name>E1JY06_SOLFR</name>
<reference evidence="2 3" key="1">
    <citation type="submission" date="2010-08" db="EMBL/GenBank/DDBJ databases">
        <title>The draft genome of Desulfovibrio fructosovorans JJ.</title>
        <authorList>
            <consortium name="US DOE Joint Genome Institute (JGI-PGF)"/>
            <person name="Lucas S."/>
            <person name="Copeland A."/>
            <person name="Lapidus A."/>
            <person name="Cheng J.-F."/>
            <person name="Bruce D."/>
            <person name="Goodwin L."/>
            <person name="Pitluck S."/>
            <person name="Land M.L."/>
            <person name="Hauser L."/>
            <person name="Chang Y.-J."/>
            <person name="Jeffries C."/>
            <person name="Wall J.D."/>
            <person name="Stahl D.A."/>
            <person name="Arkin A.P."/>
            <person name="Dehal P."/>
            <person name="Stolyar S.M."/>
            <person name="Hazen T.C."/>
            <person name="Woyke T.J."/>
        </authorList>
    </citation>
    <scope>NUCLEOTIDE SEQUENCE [LARGE SCALE GENOMIC DNA]</scope>
    <source>
        <strain evidence="2 3">JJ</strain>
    </source>
</reference>
<gene>
    <name evidence="2" type="ORF">DesfrDRAFT_2505</name>
</gene>
<dbReference type="GO" id="GO:0016810">
    <property type="term" value="F:hydrolase activity, acting on carbon-nitrogen (but not peptide) bonds"/>
    <property type="evidence" value="ECO:0007669"/>
    <property type="project" value="InterPro"/>
</dbReference>
<feature type="domain" description="Amidohydrolase 3" evidence="1">
    <location>
        <begin position="48"/>
        <end position="526"/>
    </location>
</feature>
<dbReference type="SUPFAM" id="SSF51338">
    <property type="entry name" value="Composite domain of metallo-dependent hydrolases"/>
    <property type="match status" value="1"/>
</dbReference>
<dbReference type="AlphaFoldDB" id="E1JY06"/>
<dbReference type="STRING" id="596151.DesfrDRAFT_2505"/>
<dbReference type="PANTHER" id="PTHR22642">
    <property type="entry name" value="IMIDAZOLONEPROPIONASE"/>
    <property type="match status" value="1"/>
</dbReference>
<proteinExistence type="predicted"/>
<dbReference type="Pfam" id="PF07969">
    <property type="entry name" value="Amidohydro_3"/>
    <property type="match status" value="1"/>
</dbReference>
<dbReference type="eggNOG" id="COG1574">
    <property type="taxonomic scope" value="Bacteria"/>
</dbReference>
<keyword evidence="2" id="KW-0378">Hydrolase</keyword>
<dbReference type="Gene3D" id="2.30.40.10">
    <property type="entry name" value="Urease, subunit C, domain 1"/>
    <property type="match status" value="1"/>
</dbReference>